<evidence type="ECO:0000313" key="5">
    <source>
        <dbReference type="EMBL" id="MFC6007850.1"/>
    </source>
</evidence>
<comment type="caution">
    <text evidence="5">The sequence shown here is derived from an EMBL/GenBank/DDBJ whole genome shotgun (WGS) entry which is preliminary data.</text>
</comment>
<organism evidence="5 6">
    <name type="scientific">Angustibacter luteus</name>
    <dbReference type="NCBI Taxonomy" id="658456"/>
    <lineage>
        <taxon>Bacteria</taxon>
        <taxon>Bacillati</taxon>
        <taxon>Actinomycetota</taxon>
        <taxon>Actinomycetes</taxon>
        <taxon>Kineosporiales</taxon>
        <taxon>Kineosporiaceae</taxon>
    </lineage>
</organism>
<dbReference type="Gene3D" id="1.10.260.40">
    <property type="entry name" value="lambda repressor-like DNA-binding domains"/>
    <property type="match status" value="1"/>
</dbReference>
<dbReference type="GO" id="GO:0003677">
    <property type="term" value="F:DNA binding"/>
    <property type="evidence" value="ECO:0007669"/>
    <property type="project" value="UniProtKB-KW"/>
</dbReference>
<evidence type="ECO:0000256" key="2">
    <source>
        <dbReference type="ARBA" id="ARBA00023125"/>
    </source>
</evidence>
<evidence type="ECO:0000259" key="4">
    <source>
        <dbReference type="PROSITE" id="PS50932"/>
    </source>
</evidence>
<name>A0ABW1JFA5_9ACTN</name>
<keyword evidence="2 5" id="KW-0238">DNA-binding</keyword>
<keyword evidence="3" id="KW-0804">Transcription</keyword>
<dbReference type="Gene3D" id="3.40.50.2300">
    <property type="match status" value="2"/>
</dbReference>
<accession>A0ABW1JFA5</accession>
<evidence type="ECO:0000313" key="6">
    <source>
        <dbReference type="Proteomes" id="UP001596189"/>
    </source>
</evidence>
<dbReference type="CDD" id="cd06293">
    <property type="entry name" value="PBP1_LacI-like"/>
    <property type="match status" value="1"/>
</dbReference>
<proteinExistence type="predicted"/>
<evidence type="ECO:0000256" key="1">
    <source>
        <dbReference type="ARBA" id="ARBA00023015"/>
    </source>
</evidence>
<dbReference type="PANTHER" id="PTHR30146:SF109">
    <property type="entry name" value="HTH-TYPE TRANSCRIPTIONAL REGULATOR GALS"/>
    <property type="match status" value="1"/>
</dbReference>
<keyword evidence="6" id="KW-1185">Reference proteome</keyword>
<dbReference type="CDD" id="cd01392">
    <property type="entry name" value="HTH_LacI"/>
    <property type="match status" value="1"/>
</dbReference>
<dbReference type="InterPro" id="IPR010982">
    <property type="entry name" value="Lambda_DNA-bd_dom_sf"/>
</dbReference>
<dbReference type="PANTHER" id="PTHR30146">
    <property type="entry name" value="LACI-RELATED TRANSCRIPTIONAL REPRESSOR"/>
    <property type="match status" value="1"/>
</dbReference>
<dbReference type="Pfam" id="PF00356">
    <property type="entry name" value="LacI"/>
    <property type="match status" value="1"/>
</dbReference>
<sequence>MPIARVRDVAALAGVSPGTVSNALNHPAKVTPETLSRIQSAIDELGFVRNDAARQLRAGTNRSVGLVVLDVANPFFTDVAHGVEDELGPADRPLILGNSAQSAARELTYLTLFEEQRISGLLITPAGNVVERLRRLRDRGTAVVLVDRLSRTRDFASVSVDDRLGGRLAAEHLLDVGRRRIAFIGGPLGITQVKTRLKAAQDAVARFGSGELVVMASATMDATAGRLAAEEFLALPRRRRPDAVFAANDLVALGVLQALTMAGVRVPDDVAIIGYDDIDFAASAAIPLSSVRQPAHEMGAAAARILLEVIADPDQANPRHTTFKPELVARASTRSS</sequence>
<dbReference type="SMART" id="SM00354">
    <property type="entry name" value="HTH_LACI"/>
    <property type="match status" value="1"/>
</dbReference>
<dbReference type="SUPFAM" id="SSF53822">
    <property type="entry name" value="Periplasmic binding protein-like I"/>
    <property type="match status" value="1"/>
</dbReference>
<dbReference type="PROSITE" id="PS50932">
    <property type="entry name" value="HTH_LACI_2"/>
    <property type="match status" value="1"/>
</dbReference>
<dbReference type="Pfam" id="PF13377">
    <property type="entry name" value="Peripla_BP_3"/>
    <property type="match status" value="1"/>
</dbReference>
<dbReference type="InterPro" id="IPR028082">
    <property type="entry name" value="Peripla_BP_I"/>
</dbReference>
<dbReference type="InterPro" id="IPR046335">
    <property type="entry name" value="LacI/GalR-like_sensor"/>
</dbReference>
<feature type="domain" description="HTH lacI-type" evidence="4">
    <location>
        <begin position="4"/>
        <end position="58"/>
    </location>
</feature>
<dbReference type="RefSeq" id="WP_345715470.1">
    <property type="nucleotide sequence ID" value="NZ_BAABFP010000002.1"/>
</dbReference>
<dbReference type="PROSITE" id="PS00356">
    <property type="entry name" value="HTH_LACI_1"/>
    <property type="match status" value="1"/>
</dbReference>
<dbReference type="Proteomes" id="UP001596189">
    <property type="component" value="Unassembled WGS sequence"/>
</dbReference>
<protein>
    <submittedName>
        <fullName evidence="5">LacI family DNA-binding transcriptional regulator</fullName>
    </submittedName>
</protein>
<dbReference type="InterPro" id="IPR000843">
    <property type="entry name" value="HTH_LacI"/>
</dbReference>
<keyword evidence="1" id="KW-0805">Transcription regulation</keyword>
<evidence type="ECO:0000256" key="3">
    <source>
        <dbReference type="ARBA" id="ARBA00023163"/>
    </source>
</evidence>
<gene>
    <name evidence="5" type="ORF">ACFQDO_11995</name>
</gene>
<dbReference type="SUPFAM" id="SSF47413">
    <property type="entry name" value="lambda repressor-like DNA-binding domains"/>
    <property type="match status" value="1"/>
</dbReference>
<dbReference type="EMBL" id="JBHSRD010000004">
    <property type="protein sequence ID" value="MFC6007850.1"/>
    <property type="molecule type" value="Genomic_DNA"/>
</dbReference>
<reference evidence="6" key="1">
    <citation type="journal article" date="2019" name="Int. J. Syst. Evol. Microbiol.">
        <title>The Global Catalogue of Microorganisms (GCM) 10K type strain sequencing project: providing services to taxonomists for standard genome sequencing and annotation.</title>
        <authorList>
            <consortium name="The Broad Institute Genomics Platform"/>
            <consortium name="The Broad Institute Genome Sequencing Center for Infectious Disease"/>
            <person name="Wu L."/>
            <person name="Ma J."/>
        </authorList>
    </citation>
    <scope>NUCLEOTIDE SEQUENCE [LARGE SCALE GENOMIC DNA]</scope>
    <source>
        <strain evidence="6">KACC 14249</strain>
    </source>
</reference>